<name>A0ABT8W9R6_9FLAO</name>
<evidence type="ECO:0000313" key="1">
    <source>
        <dbReference type="EMBL" id="MDO5969887.1"/>
    </source>
</evidence>
<accession>A0ABT8W9R6</accession>
<dbReference type="EMBL" id="JAUOEK010000099">
    <property type="protein sequence ID" value="MDO5969887.1"/>
    <property type="molecule type" value="Genomic_DNA"/>
</dbReference>
<proteinExistence type="predicted"/>
<evidence type="ECO:0000313" key="2">
    <source>
        <dbReference type="Proteomes" id="UP001176883"/>
    </source>
</evidence>
<keyword evidence="2" id="KW-1185">Reference proteome</keyword>
<organism evidence="1 2">
    <name type="scientific">Flavivirga aquimarina</name>
    <dbReference type="NCBI Taxonomy" id="2027862"/>
    <lineage>
        <taxon>Bacteria</taxon>
        <taxon>Pseudomonadati</taxon>
        <taxon>Bacteroidota</taxon>
        <taxon>Flavobacteriia</taxon>
        <taxon>Flavobacteriales</taxon>
        <taxon>Flavobacteriaceae</taxon>
        <taxon>Flavivirga</taxon>
    </lineage>
</organism>
<dbReference type="Proteomes" id="UP001176883">
    <property type="component" value="Unassembled WGS sequence"/>
</dbReference>
<sequence length="158" mass="18869">MKKILDNLRNKFSPKSFESSFEKLTKELAELCFEYVDYDSQNVEKIFIFCSTELDTIWFNTFYKINSRIVKKHKVGDRFNANDEKQILLNKEANKIIQKLIQNFKLHSKDLPSDFKIIYEIEGSKFDCKMSYEPKMEINPDITLHTICDEWIDMEKSK</sequence>
<comment type="caution">
    <text evidence="1">The sequence shown here is derived from an EMBL/GenBank/DDBJ whole genome shotgun (WGS) entry which is preliminary data.</text>
</comment>
<evidence type="ECO:0008006" key="3">
    <source>
        <dbReference type="Google" id="ProtNLM"/>
    </source>
</evidence>
<gene>
    <name evidence="1" type="ORF">Q4Q35_08705</name>
</gene>
<protein>
    <recommendedName>
        <fullName evidence="3">DUF600 domain-containing protein</fullName>
    </recommendedName>
</protein>
<reference evidence="1" key="1">
    <citation type="submission" date="2023-07" db="EMBL/GenBank/DDBJ databases">
        <title>Two novel species in the genus Flavivirga.</title>
        <authorList>
            <person name="Kwon K."/>
        </authorList>
    </citation>
    <scope>NUCLEOTIDE SEQUENCE</scope>
    <source>
        <strain evidence="1">KCTC 52353</strain>
    </source>
</reference>
<dbReference type="RefSeq" id="WP_303277581.1">
    <property type="nucleotide sequence ID" value="NZ_JAUOEK010000099.1"/>
</dbReference>